<accession>A0ABY9W3S3</accession>
<proteinExistence type="predicted"/>
<dbReference type="Proteomes" id="UP001303236">
    <property type="component" value="Chromosome"/>
</dbReference>
<evidence type="ECO:0000313" key="2">
    <source>
        <dbReference type="Proteomes" id="UP001303236"/>
    </source>
</evidence>
<organism evidence="1 2">
    <name type="scientific">Streptomyces durocortorensis</name>
    <dbReference type="NCBI Taxonomy" id="2811104"/>
    <lineage>
        <taxon>Bacteria</taxon>
        <taxon>Bacillati</taxon>
        <taxon>Actinomycetota</taxon>
        <taxon>Actinomycetes</taxon>
        <taxon>Kitasatosporales</taxon>
        <taxon>Streptomycetaceae</taxon>
        <taxon>Streptomyces</taxon>
    </lineage>
</organism>
<reference evidence="1 2" key="1">
    <citation type="submission" date="2023-09" db="EMBL/GenBank/DDBJ databases">
        <title>Genome completion map analysis of the actinomycetes C11-1.</title>
        <authorList>
            <person name="Qin P."/>
            <person name="Guan P."/>
        </authorList>
    </citation>
    <scope>NUCLEOTIDE SEQUENCE [LARGE SCALE GENOMIC DNA]</scope>
    <source>
        <strain evidence="1 2">C11-1</strain>
    </source>
</reference>
<keyword evidence="2" id="KW-1185">Reference proteome</keyword>
<gene>
    <name evidence="1" type="ORF">RI138_29775</name>
</gene>
<dbReference type="EMBL" id="CP134500">
    <property type="protein sequence ID" value="WNF30678.1"/>
    <property type="molecule type" value="Genomic_DNA"/>
</dbReference>
<evidence type="ECO:0000313" key="1">
    <source>
        <dbReference type="EMBL" id="WNF30678.1"/>
    </source>
</evidence>
<protein>
    <submittedName>
        <fullName evidence="1">Uncharacterized protein</fullName>
    </submittedName>
</protein>
<name>A0ABY9W3S3_9ACTN</name>
<sequence length="124" mass="12540">MTEDQGASPAGVDIGTVHGVAVVGDHNTVTYHNPSRTRELRLSVRQLRAELAERQGAAGEGGLDVIRGLDRELADAEDELTSSGAASPARLARLRQALADAGAVTATMASAVAVGQAVGALLGG</sequence>